<dbReference type="PANTHER" id="PTHR21262">
    <property type="entry name" value="GUANOSINE-3',5'-BIS DIPHOSPHATE 3'-PYROPHOSPHOHYDROLASE"/>
    <property type="match status" value="1"/>
</dbReference>
<gene>
    <name evidence="1" type="ORF">IAD24_07345</name>
</gene>
<dbReference type="Pfam" id="PF13328">
    <property type="entry name" value="HD_4"/>
    <property type="match status" value="1"/>
</dbReference>
<organism evidence="1 2">
    <name type="scientific">Candidatus Aphodomorpha intestinavium</name>
    <dbReference type="NCBI Taxonomy" id="2840672"/>
    <lineage>
        <taxon>Bacteria</taxon>
        <taxon>Bacillati</taxon>
        <taxon>Bacillota</taxon>
        <taxon>Clostridia</taxon>
        <taxon>Eubacteriales</taxon>
        <taxon>Candidatus Aphodomorpha</taxon>
    </lineage>
</organism>
<dbReference type="Proteomes" id="UP000824128">
    <property type="component" value="Unassembled WGS sequence"/>
</dbReference>
<dbReference type="PANTHER" id="PTHR21262:SF31">
    <property type="entry name" value="GTP PYROPHOSPHOKINASE"/>
    <property type="match status" value="1"/>
</dbReference>
<name>A0A9D1N4D7_9FIRM</name>
<comment type="caution">
    <text evidence="1">The sequence shown here is derived from an EMBL/GenBank/DDBJ whole genome shotgun (WGS) entry which is preliminary data.</text>
</comment>
<dbReference type="Gene3D" id="1.10.3210.10">
    <property type="entry name" value="Hypothetical protein af1432"/>
    <property type="match status" value="1"/>
</dbReference>
<dbReference type="GO" id="GO:0005886">
    <property type="term" value="C:plasma membrane"/>
    <property type="evidence" value="ECO:0007669"/>
    <property type="project" value="TreeGrafter"/>
</dbReference>
<protein>
    <submittedName>
        <fullName evidence="1">Bifunctional (P)ppGpp synthetase/guanosine-3',5'-bis(Diphosphate) 3'-pyrophosphohydrolase</fullName>
    </submittedName>
</protein>
<evidence type="ECO:0000313" key="1">
    <source>
        <dbReference type="EMBL" id="HIU94952.1"/>
    </source>
</evidence>
<dbReference type="AlphaFoldDB" id="A0A9D1N4D7"/>
<feature type="non-terminal residue" evidence="1">
    <location>
        <position position="124"/>
    </location>
</feature>
<reference evidence="1" key="1">
    <citation type="submission" date="2020-10" db="EMBL/GenBank/DDBJ databases">
        <authorList>
            <person name="Gilroy R."/>
        </authorList>
    </citation>
    <scope>NUCLEOTIDE SEQUENCE</scope>
    <source>
        <strain evidence="1">ChiGjej2B2-16831</strain>
    </source>
</reference>
<evidence type="ECO:0000313" key="2">
    <source>
        <dbReference type="Proteomes" id="UP000824128"/>
    </source>
</evidence>
<dbReference type="EMBL" id="DVNZ01000231">
    <property type="protein sequence ID" value="HIU94952.1"/>
    <property type="molecule type" value="Genomic_DNA"/>
</dbReference>
<reference evidence="1" key="2">
    <citation type="journal article" date="2021" name="PeerJ">
        <title>Extensive microbial diversity within the chicken gut microbiome revealed by metagenomics and culture.</title>
        <authorList>
            <person name="Gilroy R."/>
            <person name="Ravi A."/>
            <person name="Getino M."/>
            <person name="Pursley I."/>
            <person name="Horton D.L."/>
            <person name="Alikhan N.F."/>
            <person name="Baker D."/>
            <person name="Gharbi K."/>
            <person name="Hall N."/>
            <person name="Watson M."/>
            <person name="Adriaenssens E.M."/>
            <person name="Foster-Nyarko E."/>
            <person name="Jarju S."/>
            <person name="Secka A."/>
            <person name="Antonio M."/>
            <person name="Oren A."/>
            <person name="Chaudhuri R.R."/>
            <person name="La Ragione R."/>
            <person name="Hildebrand F."/>
            <person name="Pallen M.J."/>
        </authorList>
    </citation>
    <scope>NUCLEOTIDE SEQUENCE</scope>
    <source>
        <strain evidence="1">ChiGjej2B2-16831</strain>
    </source>
</reference>
<accession>A0A9D1N4D7</accession>
<sequence>MEAAELLEKFRARYAPEQAELFEKALRFAEDAHHNQRRESGEPYIIHPVAVADIVMNMGMDAASVTAAVLHDAVEDGVDVTIEDVQKQFGEEIAHLVDGVTKLTISGKQTYITKKQEQAENLRK</sequence>
<proteinExistence type="predicted"/>
<dbReference type="SUPFAM" id="SSF109604">
    <property type="entry name" value="HD-domain/PDEase-like"/>
    <property type="match status" value="1"/>
</dbReference>